<dbReference type="Proteomes" id="UP000000328">
    <property type="component" value="Chromosome"/>
</dbReference>
<dbReference type="InterPro" id="IPR051917">
    <property type="entry name" value="Transposase-Integrase"/>
</dbReference>
<dbReference type="EMBL" id="CP002000">
    <property type="protein sequence ID" value="ADJ50735.1"/>
    <property type="molecule type" value="Genomic_DNA"/>
</dbReference>
<dbReference type="Pfam" id="PF13936">
    <property type="entry name" value="HTH_38"/>
    <property type="match status" value="1"/>
</dbReference>
<gene>
    <name evidence="2" type="ordered locus">AMED_9046</name>
</gene>
<sequence length="157" mass="17793">MSLAERIRIADRIRQPGTSLRMIAAELGRPVSTISRELDRNQQPDGTYQPHAAHGLAAARRARPKVSKLVADPALRAIIQDGLDARWSPQQITCRLRRDHPDHPEWHVSCETLYQALYVQARGGLRREVAGWLRSGRVQRRPTCGRISGGRGWPPRW</sequence>
<evidence type="ECO:0000313" key="2">
    <source>
        <dbReference type="EMBL" id="ADJ50735.1"/>
    </source>
</evidence>
<dbReference type="HOGENOM" id="CLU_035706_9_0_11"/>
<protein>
    <submittedName>
        <fullName evidence="2">Transposase remnant</fullName>
    </submittedName>
</protein>
<accession>A0A0H3DIN6</accession>
<dbReference type="KEGG" id="amd:AMED_9046"/>
<dbReference type="InterPro" id="IPR025246">
    <property type="entry name" value="IS30-like_HTH"/>
</dbReference>
<dbReference type="eggNOG" id="COG2826">
    <property type="taxonomic scope" value="Bacteria"/>
</dbReference>
<evidence type="ECO:0000259" key="1">
    <source>
        <dbReference type="Pfam" id="PF13936"/>
    </source>
</evidence>
<dbReference type="PANTHER" id="PTHR10948:SF23">
    <property type="entry name" value="TRANSPOSASE INSI FOR INSERTION SEQUENCE ELEMENT IS30A-RELATED"/>
    <property type="match status" value="1"/>
</dbReference>
<dbReference type="PANTHER" id="PTHR10948">
    <property type="entry name" value="TRANSPOSASE"/>
    <property type="match status" value="1"/>
</dbReference>
<dbReference type="GO" id="GO:0032196">
    <property type="term" value="P:transposition"/>
    <property type="evidence" value="ECO:0007669"/>
    <property type="project" value="TreeGrafter"/>
</dbReference>
<name>A0A0H3DIN6_AMYMU</name>
<proteinExistence type="predicted"/>
<evidence type="ECO:0000313" key="3">
    <source>
        <dbReference type="Proteomes" id="UP000000328"/>
    </source>
</evidence>
<feature type="domain" description="Transposase IS30-like HTH" evidence="1">
    <location>
        <begin position="1"/>
        <end position="41"/>
    </location>
</feature>
<organism evidence="2 3">
    <name type="scientific">Amycolatopsis mediterranei (strain U-32)</name>
    <dbReference type="NCBI Taxonomy" id="749927"/>
    <lineage>
        <taxon>Bacteria</taxon>
        <taxon>Bacillati</taxon>
        <taxon>Actinomycetota</taxon>
        <taxon>Actinomycetes</taxon>
        <taxon>Pseudonocardiales</taxon>
        <taxon>Pseudonocardiaceae</taxon>
        <taxon>Amycolatopsis</taxon>
    </lineage>
</organism>
<dbReference type="OrthoDB" id="9803231at2"/>
<dbReference type="GO" id="GO:0005829">
    <property type="term" value="C:cytosol"/>
    <property type="evidence" value="ECO:0007669"/>
    <property type="project" value="TreeGrafter"/>
</dbReference>
<dbReference type="GO" id="GO:0004803">
    <property type="term" value="F:transposase activity"/>
    <property type="evidence" value="ECO:0007669"/>
    <property type="project" value="TreeGrafter"/>
</dbReference>
<dbReference type="AlphaFoldDB" id="A0A0H3DIN6"/>
<reference evidence="2 3" key="1">
    <citation type="journal article" date="2010" name="Cell Res.">
        <title>Complete genome sequence of the rifamycin SV-producing Amycolatopsis mediterranei U32 revealed its genetic characteristics in phylogeny and metabolism.</title>
        <authorList>
            <person name="Zhao W."/>
            <person name="Zhong Y."/>
            <person name="Yuan H."/>
            <person name="Wang J."/>
            <person name="Zheng H."/>
            <person name="Wang Y."/>
            <person name="Cen X."/>
            <person name="Xu F."/>
            <person name="Bai J."/>
            <person name="Han X."/>
            <person name="Lu G."/>
            <person name="Zhu Y."/>
            <person name="Shao Z."/>
            <person name="Yan H."/>
            <person name="Li C."/>
            <person name="Peng N."/>
            <person name="Zhang Z."/>
            <person name="Zhang Y."/>
            <person name="Lin W."/>
            <person name="Fan Y."/>
            <person name="Qin Z."/>
            <person name="Hu Y."/>
            <person name="Zhu B."/>
            <person name="Wang S."/>
            <person name="Ding X."/>
            <person name="Zhao G.P."/>
        </authorList>
    </citation>
    <scope>NUCLEOTIDE SEQUENCE [LARGE SCALE GENOMIC DNA]</scope>
    <source>
        <strain evidence="3">U-32</strain>
    </source>
</reference>
<dbReference type="PATRIC" id="fig|749927.5.peg.9387"/>